<dbReference type="EMBL" id="JAFBDT010000002">
    <property type="protein sequence ID" value="MBM7560982.1"/>
    <property type="molecule type" value="Genomic_DNA"/>
</dbReference>
<name>A0ABS2MNK6_9FIRM</name>
<gene>
    <name evidence="1" type="ORF">JOC49_000496</name>
</gene>
<proteinExistence type="predicted"/>
<accession>A0ABS2MNK6</accession>
<dbReference type="SUPFAM" id="SSF52540">
    <property type="entry name" value="P-loop containing nucleoside triphosphate hydrolases"/>
    <property type="match status" value="1"/>
</dbReference>
<evidence type="ECO:0000313" key="1">
    <source>
        <dbReference type="EMBL" id="MBM7560982.1"/>
    </source>
</evidence>
<sequence length="390" mass="44885">MSTFLYFKDPQNEAAKELISKKPNLKRIEHNLKHPDLKSDQVLVVLSQPSELFIQRVQEIGFSRILTLKGVGIVGKNVQVCDSMIHICKSLEELDLIKEAREKRQYAQNLEQTLHLTDTDKTFLKVLGGQVHKKGSKTRVKMRQRKNYQFPHGVITVIGESKVCSELAKSLARDKNGRILLIDGNLLKPSMDVHFNIKNIQTPIKSHLVGIDNSGLNIALDAIGKGISFVEMLPLITKKVTPHLELLLGNYNFYNYEHYQIDRFKDLMEVLKTRYTIILIYVAATPYDELALASLHLSHVNLWICKDEQEDLRYAHSVMEVLKNKQQIPSDKFKMVLCQDQKRNPLIGPDLMNRIFKNQYLGNIGGHKWSRKRKLKRLGSVLVERGLQWE</sequence>
<keyword evidence="2" id="KW-1185">Reference proteome</keyword>
<dbReference type="InterPro" id="IPR027417">
    <property type="entry name" value="P-loop_NTPase"/>
</dbReference>
<organism evidence="1 2">
    <name type="scientific">Fusibacter tunisiensis</name>
    <dbReference type="NCBI Taxonomy" id="1008308"/>
    <lineage>
        <taxon>Bacteria</taxon>
        <taxon>Bacillati</taxon>
        <taxon>Bacillota</taxon>
        <taxon>Clostridia</taxon>
        <taxon>Eubacteriales</taxon>
        <taxon>Eubacteriales Family XII. Incertae Sedis</taxon>
        <taxon>Fusibacter</taxon>
    </lineage>
</organism>
<reference evidence="1 2" key="1">
    <citation type="submission" date="2021-01" db="EMBL/GenBank/DDBJ databases">
        <title>Genomic Encyclopedia of Type Strains, Phase IV (KMG-IV): sequencing the most valuable type-strain genomes for metagenomic binning, comparative biology and taxonomic classification.</title>
        <authorList>
            <person name="Goeker M."/>
        </authorList>
    </citation>
    <scope>NUCLEOTIDE SEQUENCE [LARGE SCALE GENOMIC DNA]</scope>
    <source>
        <strain evidence="1 2">DSM 24436</strain>
    </source>
</reference>
<dbReference type="Proteomes" id="UP000767854">
    <property type="component" value="Unassembled WGS sequence"/>
</dbReference>
<dbReference type="RefSeq" id="WP_204661878.1">
    <property type="nucleotide sequence ID" value="NZ_JAFBDT010000002.1"/>
</dbReference>
<comment type="caution">
    <text evidence="1">The sequence shown here is derived from an EMBL/GenBank/DDBJ whole genome shotgun (WGS) entry which is preliminary data.</text>
</comment>
<protein>
    <submittedName>
        <fullName evidence="1">MinD-like ATPase involved in chromosome partitioning or flagellar assembly</fullName>
    </submittedName>
</protein>
<dbReference type="Gene3D" id="3.40.50.300">
    <property type="entry name" value="P-loop containing nucleotide triphosphate hydrolases"/>
    <property type="match status" value="1"/>
</dbReference>
<evidence type="ECO:0000313" key="2">
    <source>
        <dbReference type="Proteomes" id="UP000767854"/>
    </source>
</evidence>